<dbReference type="AlphaFoldDB" id="A0A2P9HD22"/>
<reference evidence="2" key="1">
    <citation type="submission" date="2017-12" db="EMBL/GenBank/DDBJ databases">
        <authorList>
            <person name="Diaz M."/>
        </authorList>
    </citation>
    <scope>NUCLEOTIDE SEQUENCE [LARGE SCALE GENOMIC DNA]</scope>
    <source>
        <strain evidence="2">FI11154</strain>
    </source>
</reference>
<evidence type="ECO:0000313" key="2">
    <source>
        <dbReference type="Proteomes" id="UP000246073"/>
    </source>
</evidence>
<protein>
    <submittedName>
        <fullName evidence="1">Uncharacterized protein</fullName>
    </submittedName>
</protein>
<dbReference type="EMBL" id="OOFM01000001">
    <property type="protein sequence ID" value="SPL61740.1"/>
    <property type="molecule type" value="Genomic_DNA"/>
</dbReference>
<organism evidence="1 2">
    <name type="scientific">Ochrobactrum soli</name>
    <dbReference type="NCBI Taxonomy" id="2448455"/>
    <lineage>
        <taxon>Bacteria</taxon>
        <taxon>Pseudomonadati</taxon>
        <taxon>Pseudomonadota</taxon>
        <taxon>Alphaproteobacteria</taxon>
        <taxon>Hyphomicrobiales</taxon>
        <taxon>Brucellaceae</taxon>
        <taxon>Brucella/Ochrobactrum group</taxon>
        <taxon>Ochrobactrum</taxon>
    </lineage>
</organism>
<sequence length="37" mass="4167">MTFKNAMLSSICVKNSQLKVTNAIISIARLDHFDRSL</sequence>
<gene>
    <name evidence="1" type="ORF">OHAE_4532</name>
</gene>
<name>A0A2P9HD22_9HYPH</name>
<proteinExistence type="predicted"/>
<accession>A0A2P9HD22</accession>
<evidence type="ECO:0000313" key="1">
    <source>
        <dbReference type="EMBL" id="SPL61740.1"/>
    </source>
</evidence>
<dbReference type="Proteomes" id="UP000246073">
    <property type="component" value="Unassembled WGS sequence"/>
</dbReference>